<keyword evidence="1" id="KW-0812">Transmembrane</keyword>
<accession>A0A502KUI2</accession>
<sequence length="61" mass="7151">MHWLIKIVALIMLLIGFLRFGYMEYDHTTDNVSLYPLLWLLPIIMISISLVIREISSSKDL</sequence>
<reference evidence="2 3" key="1">
    <citation type="submission" date="2019-01" db="EMBL/GenBank/DDBJ databases">
        <title>Litorilituus lipolytica sp. nov., isolated from intertidal sand of the Yellow Sea in China.</title>
        <authorList>
            <person name="Liu A."/>
        </authorList>
    </citation>
    <scope>NUCLEOTIDE SEQUENCE [LARGE SCALE GENOMIC DNA]</scope>
    <source>
        <strain evidence="2 3">RZ04</strain>
    </source>
</reference>
<dbReference type="AlphaFoldDB" id="A0A502KUI2"/>
<evidence type="ECO:0000313" key="2">
    <source>
        <dbReference type="EMBL" id="TPH15222.1"/>
    </source>
</evidence>
<protein>
    <submittedName>
        <fullName evidence="2">Uncharacterized protein</fullName>
    </submittedName>
</protein>
<comment type="caution">
    <text evidence="2">The sequence shown here is derived from an EMBL/GenBank/DDBJ whole genome shotgun (WGS) entry which is preliminary data.</text>
</comment>
<keyword evidence="1" id="KW-1133">Transmembrane helix</keyword>
<name>A0A502KUI2_9GAMM</name>
<keyword evidence="1" id="KW-0472">Membrane</keyword>
<organism evidence="2 3">
    <name type="scientific">Litorilituus lipolyticus</name>
    <dbReference type="NCBI Taxonomy" id="2491017"/>
    <lineage>
        <taxon>Bacteria</taxon>
        <taxon>Pseudomonadati</taxon>
        <taxon>Pseudomonadota</taxon>
        <taxon>Gammaproteobacteria</taxon>
        <taxon>Alteromonadales</taxon>
        <taxon>Colwelliaceae</taxon>
        <taxon>Litorilituus</taxon>
    </lineage>
</organism>
<proteinExistence type="predicted"/>
<evidence type="ECO:0000313" key="3">
    <source>
        <dbReference type="Proteomes" id="UP000315303"/>
    </source>
</evidence>
<feature type="transmembrane region" description="Helical" evidence="1">
    <location>
        <begin position="33"/>
        <end position="52"/>
    </location>
</feature>
<dbReference type="EMBL" id="SAWY01000020">
    <property type="protein sequence ID" value="TPH15222.1"/>
    <property type="molecule type" value="Genomic_DNA"/>
</dbReference>
<dbReference type="RefSeq" id="WP_140603376.1">
    <property type="nucleotide sequence ID" value="NZ_SAWY01000020.1"/>
</dbReference>
<keyword evidence="3" id="KW-1185">Reference proteome</keyword>
<evidence type="ECO:0000256" key="1">
    <source>
        <dbReference type="SAM" id="Phobius"/>
    </source>
</evidence>
<gene>
    <name evidence="2" type="ORF">EPA86_10440</name>
</gene>
<dbReference type="Proteomes" id="UP000315303">
    <property type="component" value="Unassembled WGS sequence"/>
</dbReference>